<evidence type="ECO:0000313" key="3">
    <source>
        <dbReference type="Proteomes" id="UP001296104"/>
    </source>
</evidence>
<organism evidence="2 3">
    <name type="scientific">Lecanosticta acicola</name>
    <dbReference type="NCBI Taxonomy" id="111012"/>
    <lineage>
        <taxon>Eukaryota</taxon>
        <taxon>Fungi</taxon>
        <taxon>Dikarya</taxon>
        <taxon>Ascomycota</taxon>
        <taxon>Pezizomycotina</taxon>
        <taxon>Dothideomycetes</taxon>
        <taxon>Dothideomycetidae</taxon>
        <taxon>Mycosphaerellales</taxon>
        <taxon>Mycosphaerellaceae</taxon>
        <taxon>Lecanosticta</taxon>
    </lineage>
</organism>
<dbReference type="PANTHER" id="PTHR47843:SF2">
    <property type="entry name" value="BTB DOMAIN-CONTAINING PROTEIN"/>
    <property type="match status" value="1"/>
</dbReference>
<dbReference type="InterPro" id="IPR011333">
    <property type="entry name" value="SKP1/BTB/POZ_sf"/>
</dbReference>
<reference evidence="2" key="1">
    <citation type="submission" date="2023-11" db="EMBL/GenBank/DDBJ databases">
        <authorList>
            <person name="Alioto T."/>
            <person name="Alioto T."/>
            <person name="Gomez Garrido J."/>
        </authorList>
    </citation>
    <scope>NUCLEOTIDE SEQUENCE</scope>
</reference>
<dbReference type="InterPro" id="IPR000210">
    <property type="entry name" value="BTB/POZ_dom"/>
</dbReference>
<protein>
    <recommendedName>
        <fullName evidence="1">BTB domain-containing protein</fullName>
    </recommendedName>
</protein>
<comment type="caution">
    <text evidence="2">The sequence shown here is derived from an EMBL/GenBank/DDBJ whole genome shotgun (WGS) entry which is preliminary data.</text>
</comment>
<dbReference type="Gene3D" id="3.30.710.10">
    <property type="entry name" value="Potassium Channel Kv1.1, Chain A"/>
    <property type="match status" value="1"/>
</dbReference>
<dbReference type="SUPFAM" id="SSF54695">
    <property type="entry name" value="POZ domain"/>
    <property type="match status" value="1"/>
</dbReference>
<dbReference type="PANTHER" id="PTHR47843">
    <property type="entry name" value="BTB DOMAIN-CONTAINING PROTEIN-RELATED"/>
    <property type="match status" value="1"/>
</dbReference>
<dbReference type="EMBL" id="CAVMBE010000058">
    <property type="protein sequence ID" value="CAK4032122.1"/>
    <property type="molecule type" value="Genomic_DNA"/>
</dbReference>
<dbReference type="Pfam" id="PF00651">
    <property type="entry name" value="BTB"/>
    <property type="match status" value="1"/>
</dbReference>
<keyword evidence="3" id="KW-1185">Reference proteome</keyword>
<gene>
    <name evidence="2" type="ORF">LECACI_7A007280</name>
</gene>
<evidence type="ECO:0000259" key="1">
    <source>
        <dbReference type="PROSITE" id="PS50097"/>
    </source>
</evidence>
<dbReference type="PROSITE" id="PS50097">
    <property type="entry name" value="BTB"/>
    <property type="match status" value="1"/>
</dbReference>
<name>A0AAI9ED74_9PEZI</name>
<proteinExistence type="predicted"/>
<evidence type="ECO:0000313" key="2">
    <source>
        <dbReference type="EMBL" id="CAK4032122.1"/>
    </source>
</evidence>
<dbReference type="AlphaFoldDB" id="A0AAI9ED74"/>
<accession>A0AAI9ED74</accession>
<dbReference type="Proteomes" id="UP001296104">
    <property type="component" value="Unassembled WGS sequence"/>
</dbReference>
<feature type="domain" description="BTB" evidence="1">
    <location>
        <begin position="15"/>
        <end position="87"/>
    </location>
</feature>
<sequence>MAQQDINEFKKSLVHDELITICMANNRNKPIKVSRALLTAASPWFQSALDKKFKEGEERVLRFPDAECDTVTEFLFWLFNARQLSDSFADQVGSATAVSNAQLRDVQLWIFADMHCLPDLCGAAMRDLHCKLSIQWPSTEVVRTAFEGTAADSPLRRVILKEVVFGMRSRAKGDVSAGFSLGELEKLMDLPGFAVALMKELGKCLVELSWQDISEID</sequence>